<evidence type="ECO:0000256" key="1">
    <source>
        <dbReference type="SAM" id="MobiDB-lite"/>
    </source>
</evidence>
<sequence length="114" mass="11966">MPPAASPAGEEEGGLRGGGGFLAGDTHPHMRSPTNFEMGGEAPTVGIVLEINQISDVILGFGALRASHLLDEVAGNLRIHEPPHMGSGGHWRGPHSRSHLPITDKGLALYFICL</sequence>
<comment type="caution">
    <text evidence="2">The sequence shown here is derived from an EMBL/GenBank/DDBJ whole genome shotgun (WGS) entry which is preliminary data.</text>
</comment>
<organism evidence="2 3">
    <name type="scientific">Punica granatum</name>
    <name type="common">Pomegranate</name>
    <dbReference type="NCBI Taxonomy" id="22663"/>
    <lineage>
        <taxon>Eukaryota</taxon>
        <taxon>Viridiplantae</taxon>
        <taxon>Streptophyta</taxon>
        <taxon>Embryophyta</taxon>
        <taxon>Tracheophyta</taxon>
        <taxon>Spermatophyta</taxon>
        <taxon>Magnoliopsida</taxon>
        <taxon>eudicotyledons</taxon>
        <taxon>Gunneridae</taxon>
        <taxon>Pentapetalae</taxon>
        <taxon>rosids</taxon>
        <taxon>malvids</taxon>
        <taxon>Myrtales</taxon>
        <taxon>Lythraceae</taxon>
        <taxon>Punica</taxon>
    </lineage>
</organism>
<accession>A0A2I0I246</accession>
<feature type="region of interest" description="Disordered" evidence="1">
    <location>
        <begin position="1"/>
        <end position="38"/>
    </location>
</feature>
<dbReference type="Proteomes" id="UP000233551">
    <property type="component" value="Unassembled WGS sequence"/>
</dbReference>
<proteinExistence type="predicted"/>
<evidence type="ECO:0000313" key="2">
    <source>
        <dbReference type="EMBL" id="PKI38038.1"/>
    </source>
</evidence>
<dbReference type="EMBL" id="PGOL01004231">
    <property type="protein sequence ID" value="PKI38038.1"/>
    <property type="molecule type" value="Genomic_DNA"/>
</dbReference>
<keyword evidence="3" id="KW-1185">Reference proteome</keyword>
<protein>
    <submittedName>
        <fullName evidence="2">Uncharacterized protein</fullName>
    </submittedName>
</protein>
<evidence type="ECO:0000313" key="3">
    <source>
        <dbReference type="Proteomes" id="UP000233551"/>
    </source>
</evidence>
<dbReference type="AlphaFoldDB" id="A0A2I0I246"/>
<gene>
    <name evidence="2" type="ORF">CRG98_041568</name>
</gene>
<reference evidence="2 3" key="1">
    <citation type="submission" date="2017-11" db="EMBL/GenBank/DDBJ databases">
        <title>De-novo sequencing of pomegranate (Punica granatum L.) genome.</title>
        <authorList>
            <person name="Akparov Z."/>
            <person name="Amiraslanov A."/>
            <person name="Hajiyeva S."/>
            <person name="Abbasov M."/>
            <person name="Kaur K."/>
            <person name="Hamwieh A."/>
            <person name="Solovyev V."/>
            <person name="Salamov A."/>
            <person name="Braich B."/>
            <person name="Kosarev P."/>
            <person name="Mahmoud A."/>
            <person name="Hajiyev E."/>
            <person name="Babayeva S."/>
            <person name="Izzatullayeva V."/>
            <person name="Mammadov A."/>
            <person name="Mammadov A."/>
            <person name="Sharifova S."/>
            <person name="Ojaghi J."/>
            <person name="Eynullazada K."/>
            <person name="Bayramov B."/>
            <person name="Abdulazimova A."/>
            <person name="Shahmuradov I."/>
        </authorList>
    </citation>
    <scope>NUCLEOTIDE SEQUENCE [LARGE SCALE GENOMIC DNA]</scope>
    <source>
        <strain evidence="3">cv. AG2017</strain>
        <tissue evidence="2">Leaf</tissue>
    </source>
</reference>
<name>A0A2I0I246_PUNGR</name>